<feature type="compositionally biased region" description="Low complexity" evidence="4">
    <location>
        <begin position="61"/>
        <end position="75"/>
    </location>
</feature>
<keyword evidence="3" id="KW-0539">Nucleus</keyword>
<dbReference type="InterPro" id="IPR007231">
    <property type="entry name" value="Nucleoporin_int_Nup93/Nic96"/>
</dbReference>
<evidence type="ECO:0000256" key="1">
    <source>
        <dbReference type="ARBA" id="ARBA00004259"/>
    </source>
</evidence>
<feature type="region of interest" description="Disordered" evidence="4">
    <location>
        <begin position="1"/>
        <end position="127"/>
    </location>
</feature>
<feature type="compositionally biased region" description="Polar residues" evidence="4">
    <location>
        <begin position="1"/>
        <end position="18"/>
    </location>
</feature>
<evidence type="ECO:0000313" key="6">
    <source>
        <dbReference type="Proteomes" id="UP000285146"/>
    </source>
</evidence>
<gene>
    <name evidence="5" type="ORF">VPNG_08764</name>
</gene>
<dbReference type="STRING" id="1230097.A0A423VXG0"/>
<dbReference type="GO" id="GO:0005643">
    <property type="term" value="C:nuclear pore"/>
    <property type="evidence" value="ECO:0007669"/>
    <property type="project" value="InterPro"/>
</dbReference>
<dbReference type="InParanoid" id="A0A423VXG0"/>
<evidence type="ECO:0000256" key="3">
    <source>
        <dbReference type="ARBA" id="ARBA00023242"/>
    </source>
</evidence>
<reference evidence="5 6" key="1">
    <citation type="submission" date="2015-09" db="EMBL/GenBank/DDBJ databases">
        <title>Host preference determinants of Valsa canker pathogens revealed by comparative genomics.</title>
        <authorList>
            <person name="Yin Z."/>
            <person name="Huang L."/>
        </authorList>
    </citation>
    <scope>NUCLEOTIDE SEQUENCE [LARGE SCALE GENOMIC DNA]</scope>
    <source>
        <strain evidence="5 6">SXYLt</strain>
    </source>
</reference>
<organism evidence="5 6">
    <name type="scientific">Cytospora leucostoma</name>
    <dbReference type="NCBI Taxonomy" id="1230097"/>
    <lineage>
        <taxon>Eukaryota</taxon>
        <taxon>Fungi</taxon>
        <taxon>Dikarya</taxon>
        <taxon>Ascomycota</taxon>
        <taxon>Pezizomycotina</taxon>
        <taxon>Sordariomycetes</taxon>
        <taxon>Sordariomycetidae</taxon>
        <taxon>Diaporthales</taxon>
        <taxon>Cytosporaceae</taxon>
        <taxon>Cytospora</taxon>
    </lineage>
</organism>
<dbReference type="GO" id="GO:0016973">
    <property type="term" value="P:poly(A)+ mRNA export from nucleus"/>
    <property type="evidence" value="ECO:0007669"/>
    <property type="project" value="TreeGrafter"/>
</dbReference>
<dbReference type="FunCoup" id="A0A423VXG0">
    <property type="interactions" value="1045"/>
</dbReference>
<feature type="compositionally biased region" description="Gly residues" evidence="4">
    <location>
        <begin position="76"/>
        <end position="86"/>
    </location>
</feature>
<feature type="compositionally biased region" description="Low complexity" evidence="4">
    <location>
        <begin position="108"/>
        <end position="119"/>
    </location>
</feature>
<dbReference type="GO" id="GO:0006606">
    <property type="term" value="P:protein import into nucleus"/>
    <property type="evidence" value="ECO:0007669"/>
    <property type="project" value="TreeGrafter"/>
</dbReference>
<dbReference type="PANTHER" id="PTHR11225">
    <property type="entry name" value="NUCLEAR PORE COMPLEX PROTEIN NUP93 NUCLEOPORIN NUP93 DEAD EYE PROTEIN"/>
    <property type="match status" value="1"/>
</dbReference>
<comment type="subcellular location">
    <subcellularLocation>
        <location evidence="1">Nucleus envelope</location>
    </subcellularLocation>
</comment>
<feature type="region of interest" description="Disordered" evidence="4">
    <location>
        <begin position="340"/>
        <end position="381"/>
    </location>
</feature>
<proteinExistence type="inferred from homology"/>
<accession>A0A423VXG0</accession>
<feature type="compositionally biased region" description="Polar residues" evidence="4">
    <location>
        <begin position="87"/>
        <end position="97"/>
    </location>
</feature>
<dbReference type="Pfam" id="PF04097">
    <property type="entry name" value="Nic96"/>
    <property type="match status" value="1"/>
</dbReference>
<dbReference type="OrthoDB" id="203824at2759"/>
<dbReference type="EMBL" id="LKEB01000070">
    <property type="protein sequence ID" value="ROV95771.1"/>
    <property type="molecule type" value="Genomic_DNA"/>
</dbReference>
<name>A0A423VXG0_9PEZI</name>
<feature type="compositionally biased region" description="Gly residues" evidence="4">
    <location>
        <begin position="98"/>
        <end position="107"/>
    </location>
</feature>
<sequence>MSLFGNLNTGATSSNTPTPAAGGGLFSNLGKPAAPSTGGGLFGSTANNTPTPGTGTGGLFGQPSSTTTTPQTQPQQGGGLFGGLGGNTATPQPASTSAGGGLFGGGNTTTPSNQPQTTSLFGGLSNKPTTGLFGNTATAAPAAQAQPAATNTFGGGGSLFGSTLTPAANANANTAQQHPAPTGAFFDSLLAKSKRNHIDGDATLEDLPSLQLGLGDLRQRLKKLGPKASTTGDRQLDGRAHYLLAASGVDPGSAVRDLGSLGFQSSRFDRTTYGAPQGEVDVETYLSNLQNKTTLSMIADGLERSVRDFDAFLEDNVTMEWEAQRNRIYEHFGITPKQASLGSVGATPGKESQSGAGGFGRSRRRGGGASSPHRATTNKASVFGRSGLAKSVIGTPSRIGAHPAEFSDVSGPIAGGASNGVAAVDDRFLREKQNRLAEKIHQLNDTRQQAQAVSYPILSELAEVESKSGDRHAEHLVDAYRATVHIVGENPDAGLPGADATASERQFSNAYLDPNTNSAGGLALRKRILAGANKFLEAKFMEQVEQQIARNPQNAQLGGRPDVTSKVKAYVRLLSQGKHLASDNTDLQSIRREGREEFVWAIIFYLLRSGHVNEAATYVNENSNHFKSIDRSFPGFISSYAASEDRRLKRQLQDRCNTEFSQRIRNAPENSIDPYRAACYKIIGRCELSNRSFEGFNADVYDWMWLQFNLAREGDRSVEIAGEMFGLSDVQNTIREVGQKYFPKNNADGANGNFGMFFFMQILSGMFEQAIAYLYSFAYVDAVHFAIALEYYGLLRASDSLTSNNDLLTHSTRGLPQISFGRMLGYYTRDFRAGNVAAAVDYIILICLNLDDPNAELGKQHAELCHEALRELVLETREFSKLIGDIRPDGQRIPGIIENRGSLIGLPDQQEFVRSITLQAARFANDNGRTTDAVLLYHLAEDYDTVVAIVGRALSEAISLEVGGDALRLQPIKPRIEGSQLEAQAGNSLSLAAIDDPVELAQTMMQMYEKDRFFRERIQDVNRTACGVLLQMSEIKALVGAGQWMLALDQIKTLEILPLEARGDPTAIRAYAAKFASLPQSVSSNVGNLLMWTVVCCTRQRDRLASGQFSGNEGTSRELQVQLKQMSLDLTTYTSQLRYRFPSSLLEALARASAD</sequence>
<dbReference type="Proteomes" id="UP000285146">
    <property type="component" value="Unassembled WGS sequence"/>
</dbReference>
<comment type="caution">
    <text evidence="5">The sequence shown here is derived from an EMBL/GenBank/DDBJ whole genome shotgun (WGS) entry which is preliminary data.</text>
</comment>
<dbReference type="PANTHER" id="PTHR11225:SF4">
    <property type="entry name" value="NUCLEAR PORE COMPLEX PROTEIN NUP93"/>
    <property type="match status" value="1"/>
</dbReference>
<evidence type="ECO:0000256" key="2">
    <source>
        <dbReference type="ARBA" id="ARBA00010186"/>
    </source>
</evidence>
<evidence type="ECO:0008006" key="7">
    <source>
        <dbReference type="Google" id="ProtNLM"/>
    </source>
</evidence>
<comment type="similarity">
    <text evidence="2">Belongs to the nucleoporin interacting component (NIC) family.</text>
</comment>
<protein>
    <recommendedName>
        <fullName evidence="7">Nucleoporin NIC96</fullName>
    </recommendedName>
</protein>
<dbReference type="GO" id="GO:0017056">
    <property type="term" value="F:structural constituent of nuclear pore"/>
    <property type="evidence" value="ECO:0007669"/>
    <property type="project" value="InterPro"/>
</dbReference>
<evidence type="ECO:0000313" key="5">
    <source>
        <dbReference type="EMBL" id="ROV95771.1"/>
    </source>
</evidence>
<evidence type="ECO:0000256" key="4">
    <source>
        <dbReference type="SAM" id="MobiDB-lite"/>
    </source>
</evidence>
<keyword evidence="6" id="KW-1185">Reference proteome</keyword>
<dbReference type="AlphaFoldDB" id="A0A423VXG0"/>